<gene>
    <name evidence="2" type="ORF">ENSA5_37000</name>
</gene>
<comment type="caution">
    <text evidence="2">The sequence shown here is derived from an EMBL/GenBank/DDBJ whole genome shotgun (WGS) entry which is preliminary data.</text>
</comment>
<dbReference type="RefSeq" id="WP_106393035.1">
    <property type="nucleotide sequence ID" value="NZ_PVNK01000166.1"/>
</dbReference>
<evidence type="ECO:0000259" key="1">
    <source>
        <dbReference type="SMART" id="SM00860"/>
    </source>
</evidence>
<dbReference type="EMBL" id="PVNK01000166">
    <property type="protein sequence ID" value="PRP95831.1"/>
    <property type="molecule type" value="Genomic_DNA"/>
</dbReference>
<organism evidence="2 3">
    <name type="scientific">Enhygromyxa salina</name>
    <dbReference type="NCBI Taxonomy" id="215803"/>
    <lineage>
        <taxon>Bacteria</taxon>
        <taxon>Pseudomonadati</taxon>
        <taxon>Myxococcota</taxon>
        <taxon>Polyangia</taxon>
        <taxon>Nannocystales</taxon>
        <taxon>Nannocystaceae</taxon>
        <taxon>Enhygromyxa</taxon>
    </lineage>
</organism>
<dbReference type="AlphaFoldDB" id="A0A2S9XT00"/>
<sequence length="267" mass="31013">MLNAQDWQKIIDFIDERDPGFRGRIRGATAERIAQLQAIHVAKLPRAYVDFLALMGEDHGGFEFSWEHYSTIDDLLANGTPTEDSQLPYPETRLLWIAGQKNEEDDSYWGDLYLDMKDGDRDDPPVIAHDFYDEEPDDPGPESVLALRFTDLIQSNAYANYERIKNMYQYWFSLQFSKKKTAAVWQRLREQLQAMGWQECLPGSESTWFGQHAEPLSLDVKMNHRGMIRILVGANERKRVLSVVEELKDEFPTMANPGNWFVDRDEE</sequence>
<dbReference type="Proteomes" id="UP000237968">
    <property type="component" value="Unassembled WGS sequence"/>
</dbReference>
<evidence type="ECO:0000313" key="2">
    <source>
        <dbReference type="EMBL" id="PRP95831.1"/>
    </source>
</evidence>
<dbReference type="Gene3D" id="3.40.1580.10">
    <property type="entry name" value="SMI1/KNR4-like"/>
    <property type="match status" value="1"/>
</dbReference>
<reference evidence="2 3" key="1">
    <citation type="submission" date="2018-03" db="EMBL/GenBank/DDBJ databases">
        <title>Draft Genome Sequences of the Obligatory Marine Myxobacteria Enhygromyxa salina SWB005.</title>
        <authorList>
            <person name="Poehlein A."/>
            <person name="Moghaddam J.A."/>
            <person name="Harms H."/>
            <person name="Alanjari M."/>
            <person name="Koenig G.M."/>
            <person name="Daniel R."/>
            <person name="Schaeberle T.F."/>
        </authorList>
    </citation>
    <scope>NUCLEOTIDE SEQUENCE [LARGE SCALE GENOMIC DNA]</scope>
    <source>
        <strain evidence="2 3">SWB005</strain>
    </source>
</reference>
<feature type="domain" description="Knr4/Smi1-like" evidence="1">
    <location>
        <begin position="27"/>
        <end position="155"/>
    </location>
</feature>
<evidence type="ECO:0000313" key="3">
    <source>
        <dbReference type="Proteomes" id="UP000237968"/>
    </source>
</evidence>
<dbReference type="InterPro" id="IPR018958">
    <property type="entry name" value="Knr4/Smi1-like_dom"/>
</dbReference>
<name>A0A2S9XT00_9BACT</name>
<dbReference type="SMART" id="SM00860">
    <property type="entry name" value="SMI1_KNR4"/>
    <property type="match status" value="1"/>
</dbReference>
<keyword evidence="3" id="KW-1185">Reference proteome</keyword>
<dbReference type="InterPro" id="IPR037883">
    <property type="entry name" value="Knr4/Smi1-like_sf"/>
</dbReference>
<dbReference type="SUPFAM" id="SSF160631">
    <property type="entry name" value="SMI1/KNR4-like"/>
    <property type="match status" value="1"/>
</dbReference>
<protein>
    <recommendedName>
        <fullName evidence="1">Knr4/Smi1-like domain-containing protein</fullName>
    </recommendedName>
</protein>
<proteinExistence type="predicted"/>
<accession>A0A2S9XT00</accession>